<feature type="domain" description="3-hydroxyisobutyrate dehydrogenase-like NAD-binding" evidence="4">
    <location>
        <begin position="167"/>
        <end position="281"/>
    </location>
</feature>
<proteinExistence type="predicted"/>
<dbReference type="Pfam" id="PF03446">
    <property type="entry name" value="NAD_binding_2"/>
    <property type="match status" value="1"/>
</dbReference>
<sequence length="292" mass="32077">MSVCVVGLGLMGSALARRLKNVGFDVVVFNRSLDKAKMLAKEVGVGFAESPGKCCKEADVTALFVADDEALIDVVLMPGGIAEEVRNRDVVNMSTVSTAISLRISRVVENGGGRYVEAPVWGSVSEVLEGKLIAMVASSKELSENVKRFLSAVAQRTIIVGEIPKAMALKLALNQLNMVVVAILSETLPFLKLYGIDFKIFEELVKGSWMEPIVSRYLKRAIEEHPPRFKVELAAKDLQCFIESARIHKLNTPITAATMQRYLEATINGYGEKDYPNIAKYILDTLEKLKKP</sequence>
<dbReference type="EMBL" id="DSEU01000024">
    <property type="protein sequence ID" value="HEM66639.1"/>
    <property type="molecule type" value="Genomic_DNA"/>
</dbReference>
<dbReference type="SUPFAM" id="SSF48179">
    <property type="entry name" value="6-phosphogluconate dehydrogenase C-terminal domain-like"/>
    <property type="match status" value="1"/>
</dbReference>
<dbReference type="Gene3D" id="1.10.1040.10">
    <property type="entry name" value="N-(1-d-carboxylethyl)-l-norvaline Dehydrogenase, domain 2"/>
    <property type="match status" value="1"/>
</dbReference>
<dbReference type="InterPro" id="IPR006115">
    <property type="entry name" value="6PGDH_NADP-bd"/>
</dbReference>
<dbReference type="GO" id="GO:0051287">
    <property type="term" value="F:NAD binding"/>
    <property type="evidence" value="ECO:0007669"/>
    <property type="project" value="InterPro"/>
</dbReference>
<dbReference type="Pfam" id="PF14833">
    <property type="entry name" value="NAD_binding_11"/>
    <property type="match status" value="1"/>
</dbReference>
<dbReference type="PANTHER" id="PTHR43580">
    <property type="entry name" value="OXIDOREDUCTASE GLYR1-RELATED"/>
    <property type="match status" value="1"/>
</dbReference>
<keyword evidence="2" id="KW-0520">NAD</keyword>
<evidence type="ECO:0000256" key="2">
    <source>
        <dbReference type="ARBA" id="ARBA00023027"/>
    </source>
</evidence>
<organism evidence="5">
    <name type="scientific">Ignisphaera aggregans</name>
    <dbReference type="NCBI Taxonomy" id="334771"/>
    <lineage>
        <taxon>Archaea</taxon>
        <taxon>Thermoproteota</taxon>
        <taxon>Thermoprotei</taxon>
        <taxon>Desulfurococcales</taxon>
        <taxon>Desulfurococcaceae</taxon>
        <taxon>Ignisphaera</taxon>
    </lineage>
</organism>
<feature type="domain" description="6-phosphogluconate dehydrogenase NADP-binding" evidence="3">
    <location>
        <begin position="3"/>
        <end position="161"/>
    </location>
</feature>
<dbReference type="GO" id="GO:0050661">
    <property type="term" value="F:NADP binding"/>
    <property type="evidence" value="ECO:0007669"/>
    <property type="project" value="InterPro"/>
</dbReference>
<evidence type="ECO:0000313" key="5">
    <source>
        <dbReference type="EMBL" id="HEM66639.1"/>
    </source>
</evidence>
<gene>
    <name evidence="5" type="ORF">ENO26_03575</name>
</gene>
<dbReference type="SUPFAM" id="SSF51735">
    <property type="entry name" value="NAD(P)-binding Rossmann-fold domains"/>
    <property type="match status" value="1"/>
</dbReference>
<dbReference type="PIRSF" id="PIRSF000103">
    <property type="entry name" value="HIBADH"/>
    <property type="match status" value="1"/>
</dbReference>
<evidence type="ECO:0000259" key="3">
    <source>
        <dbReference type="Pfam" id="PF03446"/>
    </source>
</evidence>
<dbReference type="PANTHER" id="PTHR43580:SF2">
    <property type="entry name" value="CYTOKINE-LIKE NUCLEAR FACTOR N-PAC"/>
    <property type="match status" value="1"/>
</dbReference>
<keyword evidence="1" id="KW-0560">Oxidoreductase</keyword>
<dbReference type="InterPro" id="IPR008927">
    <property type="entry name" value="6-PGluconate_DH-like_C_sf"/>
</dbReference>
<dbReference type="InterPro" id="IPR036291">
    <property type="entry name" value="NAD(P)-bd_dom_sf"/>
</dbReference>
<dbReference type="InterPro" id="IPR051265">
    <property type="entry name" value="HIBADH-related_NP60_sf"/>
</dbReference>
<protein>
    <submittedName>
        <fullName evidence="5">NAD(P)-dependent oxidoreductase</fullName>
    </submittedName>
</protein>
<dbReference type="Gene3D" id="3.40.50.720">
    <property type="entry name" value="NAD(P)-binding Rossmann-like Domain"/>
    <property type="match status" value="1"/>
</dbReference>
<evidence type="ECO:0000259" key="4">
    <source>
        <dbReference type="Pfam" id="PF14833"/>
    </source>
</evidence>
<dbReference type="AlphaFoldDB" id="A0A7J2U254"/>
<dbReference type="InterPro" id="IPR029154">
    <property type="entry name" value="HIBADH-like_NADP-bd"/>
</dbReference>
<dbReference type="InterPro" id="IPR015815">
    <property type="entry name" value="HIBADH-related"/>
</dbReference>
<accession>A0A7J2U254</accession>
<dbReference type="GO" id="GO:0016491">
    <property type="term" value="F:oxidoreductase activity"/>
    <property type="evidence" value="ECO:0007669"/>
    <property type="project" value="UniProtKB-KW"/>
</dbReference>
<name>A0A7J2U254_9CREN</name>
<comment type="caution">
    <text evidence="5">The sequence shown here is derived from an EMBL/GenBank/DDBJ whole genome shotgun (WGS) entry which is preliminary data.</text>
</comment>
<evidence type="ECO:0000256" key="1">
    <source>
        <dbReference type="ARBA" id="ARBA00023002"/>
    </source>
</evidence>
<reference evidence="5" key="1">
    <citation type="journal article" date="2020" name="mSystems">
        <title>Genome- and Community-Level Interaction Insights into Carbon Utilization and Element Cycling Functions of Hydrothermarchaeota in Hydrothermal Sediment.</title>
        <authorList>
            <person name="Zhou Z."/>
            <person name="Liu Y."/>
            <person name="Xu W."/>
            <person name="Pan J."/>
            <person name="Luo Z.H."/>
            <person name="Li M."/>
        </authorList>
    </citation>
    <scope>NUCLEOTIDE SEQUENCE [LARGE SCALE GENOMIC DNA]</scope>
    <source>
        <strain evidence="5">SpSt-125</strain>
    </source>
</reference>
<dbReference type="InterPro" id="IPR013328">
    <property type="entry name" value="6PGD_dom2"/>
</dbReference>